<evidence type="ECO:0000256" key="1">
    <source>
        <dbReference type="SAM" id="Phobius"/>
    </source>
</evidence>
<evidence type="ECO:0000313" key="2">
    <source>
        <dbReference type="EMBL" id="RML51637.1"/>
    </source>
</evidence>
<dbReference type="Proteomes" id="UP000277952">
    <property type="component" value="Unassembled WGS sequence"/>
</dbReference>
<keyword evidence="1" id="KW-0812">Transmembrane</keyword>
<dbReference type="AlphaFoldDB" id="A0A3M2WJC9"/>
<accession>A0A3M2WJC9</accession>
<sequence>AHSAEHLPMSNFYFKDLSMTFSFLRKVVMVLAYAGLTYSEAR</sequence>
<comment type="caution">
    <text evidence="2">The sequence shown here is derived from an EMBL/GenBank/DDBJ whole genome shotgun (WGS) entry which is preliminary data.</text>
</comment>
<evidence type="ECO:0000313" key="3">
    <source>
        <dbReference type="Proteomes" id="UP000277952"/>
    </source>
</evidence>
<protein>
    <submittedName>
        <fullName evidence="2">Uncharacterized protein</fullName>
    </submittedName>
</protein>
<keyword evidence="1" id="KW-1133">Transmembrane helix</keyword>
<gene>
    <name evidence="2" type="ORF">ALQ94_01504</name>
</gene>
<name>A0A3M2WJC9_PSEA0</name>
<reference evidence="2 3" key="1">
    <citation type="submission" date="2018-08" db="EMBL/GenBank/DDBJ databases">
        <title>Recombination of ecologically and evolutionarily significant loci maintains genetic cohesion in the Pseudomonas syringae species complex.</title>
        <authorList>
            <person name="Dillon M."/>
            <person name="Thakur S."/>
            <person name="Almeida R.N.D."/>
            <person name="Weir B.S."/>
            <person name="Guttman D.S."/>
        </authorList>
    </citation>
    <scope>NUCLEOTIDE SEQUENCE [LARGE SCALE GENOMIC DNA]</scope>
    <source>
        <strain evidence="2 3">19322</strain>
    </source>
</reference>
<feature type="non-terminal residue" evidence="2">
    <location>
        <position position="1"/>
    </location>
</feature>
<keyword evidence="1" id="KW-0472">Membrane</keyword>
<feature type="transmembrane region" description="Helical" evidence="1">
    <location>
        <begin position="17"/>
        <end position="36"/>
    </location>
</feature>
<dbReference type="EMBL" id="RBNS01000213">
    <property type="protein sequence ID" value="RML51637.1"/>
    <property type="molecule type" value="Genomic_DNA"/>
</dbReference>
<proteinExistence type="predicted"/>
<organism evidence="2 3">
    <name type="scientific">Pseudomonas amygdali pv. morsprunorum</name>
    <dbReference type="NCBI Taxonomy" id="129138"/>
    <lineage>
        <taxon>Bacteria</taxon>
        <taxon>Pseudomonadati</taxon>
        <taxon>Pseudomonadota</taxon>
        <taxon>Gammaproteobacteria</taxon>
        <taxon>Pseudomonadales</taxon>
        <taxon>Pseudomonadaceae</taxon>
        <taxon>Pseudomonas</taxon>
        <taxon>Pseudomonas amygdali</taxon>
    </lineage>
</organism>